<keyword evidence="2" id="KW-0472">Membrane</keyword>
<organism evidence="5">
    <name type="scientific">Schistocephalus solidus</name>
    <name type="common">Tapeworm</name>
    <dbReference type="NCBI Taxonomy" id="70667"/>
    <lineage>
        <taxon>Eukaryota</taxon>
        <taxon>Metazoa</taxon>
        <taxon>Spiralia</taxon>
        <taxon>Lophotrochozoa</taxon>
        <taxon>Platyhelminthes</taxon>
        <taxon>Cestoda</taxon>
        <taxon>Eucestoda</taxon>
        <taxon>Diphyllobothriidea</taxon>
        <taxon>Diphyllobothriidae</taxon>
        <taxon>Schistocephalus</taxon>
    </lineage>
</organism>
<accession>A0A183TK05</accession>
<reference evidence="5" key="1">
    <citation type="submission" date="2016-06" db="UniProtKB">
        <authorList>
            <consortium name="WormBaseParasite"/>
        </authorList>
    </citation>
    <scope>IDENTIFICATION</scope>
</reference>
<keyword evidence="2" id="KW-1133">Transmembrane helix</keyword>
<protein>
    <submittedName>
        <fullName evidence="5">FUN14 domain-containing protein 1</fullName>
    </submittedName>
</protein>
<feature type="transmembrane region" description="Helical" evidence="2">
    <location>
        <begin position="41"/>
        <end position="63"/>
    </location>
</feature>
<dbReference type="AlphaFoldDB" id="A0A183TK05"/>
<dbReference type="STRING" id="70667.A0A183TK05"/>
<reference evidence="3 4" key="2">
    <citation type="submission" date="2018-11" db="EMBL/GenBank/DDBJ databases">
        <authorList>
            <consortium name="Pathogen Informatics"/>
        </authorList>
    </citation>
    <scope>NUCLEOTIDE SEQUENCE [LARGE SCALE GENOMIC DNA]</scope>
    <source>
        <strain evidence="3 4">NST_G2</strain>
    </source>
</reference>
<evidence type="ECO:0000313" key="5">
    <source>
        <dbReference type="WBParaSite" id="SSLN_0001744401-mRNA-1"/>
    </source>
</evidence>
<sequence>MDSALSADNALAGRISTTIEALSRVLRENTAYTYTRLTRTVAVYSVSAFTAGFALGITVGVLVQRLLRDRNDILEHQIEAIRNEIAALRADSERRPDLRRPSSATFEAYIANEDEEEDEFFEARSNGSSDSADFLSAGYSARGFYTSPSASSLSGYTVSKCLSSTSLPAEVALELDALAEAALHPLRQVSVENGEDSSAYNIAAASRAFARCLVYKKQHVDIIAGTEFQHDLFRDKLLGISNQMTEKLEDLHAPDDNATVETRWCQLRNVIQCTAIEVLGRSRRQHQDWFDDNDADISNLLTEKNGLHKAYMKIRTDATKAAFFKCRRLIQQRLREMQDAWMIRKAKEIQGDAGHNEMKNFFKAIKAIYGPCIKGTAP</sequence>
<keyword evidence="4" id="KW-1185">Reference proteome</keyword>
<evidence type="ECO:0000313" key="3">
    <source>
        <dbReference type="EMBL" id="VDM03189.1"/>
    </source>
</evidence>
<dbReference type="Proteomes" id="UP000275846">
    <property type="component" value="Unassembled WGS sequence"/>
</dbReference>
<evidence type="ECO:0000256" key="1">
    <source>
        <dbReference type="SAM" id="Coils"/>
    </source>
</evidence>
<dbReference type="EMBL" id="UYSU01041547">
    <property type="protein sequence ID" value="VDM03189.1"/>
    <property type="molecule type" value="Genomic_DNA"/>
</dbReference>
<dbReference type="WBParaSite" id="SSLN_0001744401-mRNA-1">
    <property type="protein sequence ID" value="SSLN_0001744401-mRNA-1"/>
    <property type="gene ID" value="SSLN_0001744401"/>
</dbReference>
<feature type="coiled-coil region" evidence="1">
    <location>
        <begin position="64"/>
        <end position="91"/>
    </location>
</feature>
<evidence type="ECO:0000313" key="4">
    <source>
        <dbReference type="Proteomes" id="UP000275846"/>
    </source>
</evidence>
<gene>
    <name evidence="3" type="ORF">SSLN_LOCUS16803</name>
</gene>
<keyword evidence="2" id="KW-0812">Transmembrane</keyword>
<keyword evidence="1" id="KW-0175">Coiled coil</keyword>
<proteinExistence type="predicted"/>
<name>A0A183TK05_SCHSO</name>
<evidence type="ECO:0000256" key="2">
    <source>
        <dbReference type="SAM" id="Phobius"/>
    </source>
</evidence>